<dbReference type="Proteomes" id="UP000245216">
    <property type="component" value="Unassembled WGS sequence"/>
</dbReference>
<keyword evidence="2 9" id="KW-0678">Repressor</keyword>
<proteinExistence type="inferred from homology"/>
<dbReference type="Pfam" id="PF01475">
    <property type="entry name" value="FUR"/>
    <property type="match status" value="1"/>
</dbReference>
<dbReference type="GO" id="GO:0045892">
    <property type="term" value="P:negative regulation of DNA-templated transcription"/>
    <property type="evidence" value="ECO:0007669"/>
    <property type="project" value="TreeGrafter"/>
</dbReference>
<keyword evidence="4 9" id="KW-0805">Transcription regulation</keyword>
<reference evidence="10 13" key="2">
    <citation type="submission" date="2018-05" db="EMBL/GenBank/DDBJ databases">
        <authorList>
            <person name="Lanie J.A."/>
            <person name="Ng W.-L."/>
            <person name="Kazmierczak K.M."/>
            <person name="Andrzejewski T.M."/>
            <person name="Davidsen T.M."/>
            <person name="Wayne K.J."/>
            <person name="Tettelin H."/>
            <person name="Glass J.I."/>
            <person name="Rusch D."/>
            <person name="Podicherti R."/>
            <person name="Tsui H.-C.T."/>
            <person name="Winkler M.E."/>
        </authorList>
    </citation>
    <scope>NUCLEOTIDE SEQUENCE [LARGE SCALE GENOMIC DNA]</scope>
    <source>
        <strain evidence="10 13">YBY</strain>
    </source>
</reference>
<dbReference type="Proteomes" id="UP000830925">
    <property type="component" value="Chromosome"/>
</dbReference>
<keyword evidence="3 7" id="KW-0862">Zinc</keyword>
<evidence type="ECO:0000256" key="6">
    <source>
        <dbReference type="ARBA" id="ARBA00023163"/>
    </source>
</evidence>
<keyword evidence="5 9" id="KW-0238">DNA-binding</keyword>
<feature type="binding site" evidence="7">
    <location>
        <position position="150"/>
    </location>
    <ligand>
        <name>Zn(2+)</name>
        <dbReference type="ChEBI" id="CHEBI:29105"/>
    </ligand>
</feature>
<reference evidence="12 14" key="4">
    <citation type="submission" date="2022-05" db="EMBL/GenBank/DDBJ databases">
        <title>Complete sequence of strain NY11312.</title>
        <authorList>
            <person name="Zhou D."/>
        </authorList>
    </citation>
    <scope>NUCLEOTIDE SEQUENCE [LARGE SCALE GENOMIC DNA]</scope>
    <source>
        <strain evidence="12 14">NY11312</strain>
    </source>
</reference>
<dbReference type="EMBL" id="CP095873">
    <property type="protein sequence ID" value="UPL21052.1"/>
    <property type="molecule type" value="Genomic_DNA"/>
</dbReference>
<organism evidence="10 13">
    <name type="scientific">Alcaligenes faecalis</name>
    <dbReference type="NCBI Taxonomy" id="511"/>
    <lineage>
        <taxon>Bacteria</taxon>
        <taxon>Pseudomonadati</taxon>
        <taxon>Pseudomonadota</taxon>
        <taxon>Betaproteobacteria</taxon>
        <taxon>Burkholderiales</taxon>
        <taxon>Alcaligenaceae</taxon>
        <taxon>Alcaligenes</taxon>
    </lineage>
</organism>
<protein>
    <recommendedName>
        <fullName evidence="9">Ferric uptake regulation protein</fullName>
    </recommendedName>
</protein>
<evidence type="ECO:0000256" key="9">
    <source>
        <dbReference type="RuleBase" id="RU364037"/>
    </source>
</evidence>
<dbReference type="STRING" id="511.UZ73_08630"/>
<evidence type="ECO:0000256" key="3">
    <source>
        <dbReference type="ARBA" id="ARBA00022833"/>
    </source>
</evidence>
<name>A0A0A2NAN8_ALCFA</name>
<evidence type="ECO:0000256" key="5">
    <source>
        <dbReference type="ARBA" id="ARBA00023125"/>
    </source>
</evidence>
<feature type="binding site" evidence="7">
    <location>
        <position position="110"/>
    </location>
    <ligand>
        <name>Zn(2+)</name>
        <dbReference type="ChEBI" id="CHEBI:29105"/>
    </ligand>
</feature>
<dbReference type="Gene3D" id="3.30.1490.190">
    <property type="match status" value="1"/>
</dbReference>
<keyword evidence="7 9" id="KW-0479">Metal-binding</keyword>
<dbReference type="Proteomes" id="UP001211866">
    <property type="component" value="Chromosome"/>
</dbReference>
<evidence type="ECO:0000313" key="11">
    <source>
        <dbReference type="EMBL" id="UPL21052.1"/>
    </source>
</evidence>
<keyword evidence="14" id="KW-1185">Reference proteome</keyword>
<reference evidence="11" key="3">
    <citation type="submission" date="2022-04" db="EMBL/GenBank/DDBJ databases">
        <title>Genomic mining of Alcaligenes faecalis D334 producing ectoin and derivatives.</title>
        <authorList>
            <person name="Doan V.T."/>
            <person name="Quach N.T."/>
            <person name="Vu T.-H.-N."/>
            <person name="Phi Q.-T."/>
        </authorList>
    </citation>
    <scope>NUCLEOTIDE SEQUENCE</scope>
    <source>
        <strain evidence="11">D334</strain>
    </source>
</reference>
<accession>A0A0A2NAN8</accession>
<dbReference type="OrthoDB" id="9801127at2"/>
<dbReference type="InterPro" id="IPR043135">
    <property type="entry name" value="Fur_C"/>
</dbReference>
<gene>
    <name evidence="9" type="primary">fur</name>
    <name evidence="10" type="ORF">DF183_09835</name>
    <name evidence="12" type="ORF">M2J83_02025</name>
    <name evidence="11" type="ORF">MXF72_16930</name>
</gene>
<dbReference type="EMBL" id="CP096916">
    <property type="protein sequence ID" value="WBM38636.1"/>
    <property type="molecule type" value="Genomic_DNA"/>
</dbReference>
<dbReference type="InterPro" id="IPR036390">
    <property type="entry name" value="WH_DNA-bd_sf"/>
</dbReference>
<evidence type="ECO:0000256" key="7">
    <source>
        <dbReference type="PIRSR" id="PIRSR602481-1"/>
    </source>
</evidence>
<keyword evidence="8 9" id="KW-0408">Iron</keyword>
<dbReference type="GO" id="GO:0005829">
    <property type="term" value="C:cytosol"/>
    <property type="evidence" value="ECO:0007669"/>
    <property type="project" value="TreeGrafter"/>
</dbReference>
<dbReference type="SUPFAM" id="SSF46785">
    <property type="entry name" value="Winged helix' DNA-binding domain"/>
    <property type="match status" value="1"/>
</dbReference>
<dbReference type="GeneID" id="96774917"/>
<dbReference type="InterPro" id="IPR036388">
    <property type="entry name" value="WH-like_DNA-bd_sf"/>
</dbReference>
<feature type="binding site" evidence="8">
    <location>
        <position position="139"/>
    </location>
    <ligand>
        <name>Fe cation</name>
        <dbReference type="ChEBI" id="CHEBI:24875"/>
    </ligand>
</feature>
<comment type="similarity">
    <text evidence="1 9">Belongs to the Fur family.</text>
</comment>
<dbReference type="RefSeq" id="WP_009462608.1">
    <property type="nucleotide sequence ID" value="NZ_CAXOJJ010000032.1"/>
</dbReference>
<dbReference type="PANTHER" id="PTHR33202:SF6">
    <property type="entry name" value="ZINC UPTAKE REGULATION PROTEIN"/>
    <property type="match status" value="1"/>
</dbReference>
<dbReference type="InterPro" id="IPR002481">
    <property type="entry name" value="FUR"/>
</dbReference>
<dbReference type="eggNOG" id="COG0735">
    <property type="taxonomic scope" value="Bacteria"/>
</dbReference>
<dbReference type="PANTHER" id="PTHR33202">
    <property type="entry name" value="ZINC UPTAKE REGULATION PROTEIN"/>
    <property type="match status" value="1"/>
</dbReference>
<accession>A0A0M7FET6</accession>
<feature type="binding site" evidence="7">
    <location>
        <position position="107"/>
    </location>
    <ligand>
        <name>Zn(2+)</name>
        <dbReference type="ChEBI" id="CHEBI:29105"/>
    </ligand>
</feature>
<dbReference type="AlphaFoldDB" id="A0A0A2NAN8"/>
<dbReference type="Gene3D" id="1.10.10.10">
    <property type="entry name" value="Winged helix-like DNA-binding domain superfamily/Winged helix DNA-binding domain"/>
    <property type="match status" value="1"/>
</dbReference>
<sequence length="163" mass="17947">MPVHILTPNAIEDQLATAEQLCLERGKRLTSIRRQVLEILIQAQRSLRAYELLDLVREFQPGAKPPTVYRALDFLTEEGLIHRLDAVNAWTACVDAGGHPHDLLIVCTQCGTVVELCAPDLSQRLADCVRGAGFALSGHETELRGLCQRCVAAKNERKPLSAP</sequence>
<comment type="cofactor">
    <cofactor evidence="8">
        <name>Mn(2+)</name>
        <dbReference type="ChEBI" id="CHEBI:29035"/>
    </cofactor>
    <cofactor evidence="8">
        <name>Fe(2+)</name>
        <dbReference type="ChEBI" id="CHEBI:29033"/>
    </cofactor>
    <text evidence="8">Binds 1 Mn(2+) or Fe(2+) ion per subunit.</text>
</comment>
<comment type="cofactor">
    <cofactor evidence="7">
        <name>Zn(2+)</name>
        <dbReference type="ChEBI" id="CHEBI:29105"/>
    </cofactor>
    <text evidence="7">Binds 1 zinc ion per subunit.</text>
</comment>
<dbReference type="GO" id="GO:1900376">
    <property type="term" value="P:regulation of secondary metabolite biosynthetic process"/>
    <property type="evidence" value="ECO:0007669"/>
    <property type="project" value="TreeGrafter"/>
</dbReference>
<dbReference type="EMBL" id="QEXO01000002">
    <property type="protein sequence ID" value="PWE14970.1"/>
    <property type="molecule type" value="Genomic_DNA"/>
</dbReference>
<comment type="subunit">
    <text evidence="9">Homodimer.</text>
</comment>
<evidence type="ECO:0000313" key="14">
    <source>
        <dbReference type="Proteomes" id="UP001211866"/>
    </source>
</evidence>
<evidence type="ECO:0000256" key="1">
    <source>
        <dbReference type="ARBA" id="ARBA00007957"/>
    </source>
</evidence>
<reference evidence="10 13" key="1">
    <citation type="submission" date="2018-05" db="EMBL/GenBank/DDBJ databases">
        <title>Genome Sequence of an Efficient Indole-Degrading Bacterium, Alcaligenes sp.YBY.</title>
        <authorList>
            <person name="Yang B."/>
        </authorList>
    </citation>
    <scope>NUCLEOTIDE SEQUENCE [LARGE SCALE GENOMIC DNA]</scope>
    <source>
        <strain evidence="10 13">YBY</strain>
    </source>
</reference>
<dbReference type="GO" id="GO:0000976">
    <property type="term" value="F:transcription cis-regulatory region binding"/>
    <property type="evidence" value="ECO:0007669"/>
    <property type="project" value="TreeGrafter"/>
</dbReference>
<keyword evidence="6 9" id="KW-0804">Transcription</keyword>
<evidence type="ECO:0000256" key="2">
    <source>
        <dbReference type="ARBA" id="ARBA00022491"/>
    </source>
</evidence>
<evidence type="ECO:0000313" key="10">
    <source>
        <dbReference type="EMBL" id="PWE14970.1"/>
    </source>
</evidence>
<comment type="subcellular location">
    <subcellularLocation>
        <location evidence="9">Cytoplasm</location>
    </subcellularLocation>
</comment>
<dbReference type="KEGG" id="afa:UZ73_08630"/>
<dbReference type="CDD" id="cd07153">
    <property type="entry name" value="Fur_like"/>
    <property type="match status" value="1"/>
</dbReference>
<evidence type="ECO:0000313" key="13">
    <source>
        <dbReference type="Proteomes" id="UP000245216"/>
    </source>
</evidence>
<dbReference type="GO" id="GO:0008270">
    <property type="term" value="F:zinc ion binding"/>
    <property type="evidence" value="ECO:0007669"/>
    <property type="project" value="TreeGrafter"/>
</dbReference>
<keyword evidence="9" id="KW-0963">Cytoplasm</keyword>
<evidence type="ECO:0000256" key="8">
    <source>
        <dbReference type="PIRSR" id="PIRSR602481-2"/>
    </source>
</evidence>
<dbReference type="GO" id="GO:0003700">
    <property type="term" value="F:DNA-binding transcription factor activity"/>
    <property type="evidence" value="ECO:0007669"/>
    <property type="project" value="UniProtKB-UniRule"/>
</dbReference>
<evidence type="ECO:0000256" key="4">
    <source>
        <dbReference type="ARBA" id="ARBA00023015"/>
    </source>
</evidence>
<feature type="binding site" evidence="7">
    <location>
        <position position="147"/>
    </location>
    <ligand>
        <name>Zn(2+)</name>
        <dbReference type="ChEBI" id="CHEBI:29105"/>
    </ligand>
</feature>
<evidence type="ECO:0000313" key="12">
    <source>
        <dbReference type="EMBL" id="WBM38636.1"/>
    </source>
</evidence>